<proteinExistence type="predicted"/>
<dbReference type="InterPro" id="IPR011009">
    <property type="entry name" value="Kinase-like_dom_sf"/>
</dbReference>
<evidence type="ECO:0000313" key="2">
    <source>
        <dbReference type="Proteomes" id="UP000266861"/>
    </source>
</evidence>
<dbReference type="AlphaFoldDB" id="A0A397JHN3"/>
<keyword evidence="2" id="KW-1185">Reference proteome</keyword>
<sequence length="173" mass="20476">MQDVVVKQYYSIQFIIHIQAIYNDMFKYKVPFVDQLKHVDEDETKTLFVTFSPKGVLYRPQSKKQLIKALFCVLTILKENVIKYINQDKWFIIDFDNACYTTSVTSNTYLVKENHAPKIFKSYYKKSVDIWSVGYLIQTASIKLEEFDNLKIYSKKLMAKNEINRPTTEEVLQ</sequence>
<accession>A0A397JHN3</accession>
<evidence type="ECO:0000313" key="1">
    <source>
        <dbReference type="EMBL" id="RHZ86732.1"/>
    </source>
</evidence>
<name>A0A397JHN3_9GLOM</name>
<evidence type="ECO:0008006" key="3">
    <source>
        <dbReference type="Google" id="ProtNLM"/>
    </source>
</evidence>
<comment type="caution">
    <text evidence="1">The sequence shown here is derived from an EMBL/GenBank/DDBJ whole genome shotgun (WGS) entry which is preliminary data.</text>
</comment>
<dbReference type="EMBL" id="PQFF01000043">
    <property type="protein sequence ID" value="RHZ86732.1"/>
    <property type="molecule type" value="Genomic_DNA"/>
</dbReference>
<dbReference type="SUPFAM" id="SSF56112">
    <property type="entry name" value="Protein kinase-like (PK-like)"/>
    <property type="match status" value="1"/>
</dbReference>
<protein>
    <recommendedName>
        <fullName evidence="3">Protein kinase domain-containing protein</fullName>
    </recommendedName>
</protein>
<gene>
    <name evidence="1" type="ORF">Glove_46g161</name>
</gene>
<dbReference type="Proteomes" id="UP000266861">
    <property type="component" value="Unassembled WGS sequence"/>
</dbReference>
<dbReference type="OrthoDB" id="2379186at2759"/>
<reference evidence="1 2" key="1">
    <citation type="submission" date="2018-08" db="EMBL/GenBank/DDBJ databases">
        <title>Genome and evolution of the arbuscular mycorrhizal fungus Diversispora epigaea (formerly Glomus versiforme) and its bacterial endosymbionts.</title>
        <authorList>
            <person name="Sun X."/>
            <person name="Fei Z."/>
            <person name="Harrison M."/>
        </authorList>
    </citation>
    <scope>NUCLEOTIDE SEQUENCE [LARGE SCALE GENOMIC DNA]</scope>
    <source>
        <strain evidence="1 2">IT104</strain>
    </source>
</reference>
<organism evidence="1 2">
    <name type="scientific">Diversispora epigaea</name>
    <dbReference type="NCBI Taxonomy" id="1348612"/>
    <lineage>
        <taxon>Eukaryota</taxon>
        <taxon>Fungi</taxon>
        <taxon>Fungi incertae sedis</taxon>
        <taxon>Mucoromycota</taxon>
        <taxon>Glomeromycotina</taxon>
        <taxon>Glomeromycetes</taxon>
        <taxon>Diversisporales</taxon>
        <taxon>Diversisporaceae</taxon>
        <taxon>Diversispora</taxon>
    </lineage>
</organism>